<dbReference type="Proteomes" id="UP000095651">
    <property type="component" value="Unassembled WGS sequence"/>
</dbReference>
<reference evidence="3 4" key="1">
    <citation type="submission" date="2015-09" db="EMBL/GenBank/DDBJ databases">
        <authorList>
            <consortium name="Pathogen Informatics"/>
        </authorList>
    </citation>
    <scope>NUCLEOTIDE SEQUENCE [LARGE SCALE GENOMIC DNA]</scope>
    <source>
        <strain evidence="3 4">2789STDY5608850</strain>
    </source>
</reference>
<evidence type="ECO:0000313" key="3">
    <source>
        <dbReference type="EMBL" id="CUN98623.1"/>
    </source>
</evidence>
<proteinExistence type="predicted"/>
<sequence>MPYCPKCDMEFIKGVTVCTDCGGPLFESKEEALAMQKAALAKEPDALMQEDLDSEESGEESGAMPKAEKPVRPPAAYVKKSQKYEDRKSSASAFLLVGGAITVFAVLCWAGIFDMPMAGFSKYLIQGTLTVMGIGCLVIAILTFRSAKGMVSEIEEEEKQTEELISWFLSAYRREDIDGRLDADFSDLGEDERNLKRFELISDLLITSKDLPDQAYVDALCEEIYSKLFDE</sequence>
<evidence type="ECO:0000313" key="4">
    <source>
        <dbReference type="Proteomes" id="UP000095651"/>
    </source>
</evidence>
<accession>A0A174BDP9</accession>
<gene>
    <name evidence="3" type="ORF">ERS852407_01558</name>
</gene>
<keyword evidence="2" id="KW-0812">Transmembrane</keyword>
<feature type="transmembrane region" description="Helical" evidence="2">
    <location>
        <begin position="93"/>
        <end position="112"/>
    </location>
</feature>
<dbReference type="RefSeq" id="WP_055654013.1">
    <property type="nucleotide sequence ID" value="NZ_CABIXC010000003.1"/>
</dbReference>
<protein>
    <submittedName>
        <fullName evidence="3">Uncharacterized protein</fullName>
    </submittedName>
</protein>
<organism evidence="3 4">
    <name type="scientific">Hungatella hathewayi</name>
    <dbReference type="NCBI Taxonomy" id="154046"/>
    <lineage>
        <taxon>Bacteria</taxon>
        <taxon>Bacillati</taxon>
        <taxon>Bacillota</taxon>
        <taxon>Clostridia</taxon>
        <taxon>Lachnospirales</taxon>
        <taxon>Lachnospiraceae</taxon>
        <taxon>Hungatella</taxon>
    </lineage>
</organism>
<dbReference type="AlphaFoldDB" id="A0A174BDP9"/>
<keyword evidence="2" id="KW-0472">Membrane</keyword>
<name>A0A174BDP9_9FIRM</name>
<dbReference type="EMBL" id="CYZE01000003">
    <property type="protein sequence ID" value="CUN98623.1"/>
    <property type="molecule type" value="Genomic_DNA"/>
</dbReference>
<evidence type="ECO:0000256" key="1">
    <source>
        <dbReference type="SAM" id="MobiDB-lite"/>
    </source>
</evidence>
<evidence type="ECO:0000256" key="2">
    <source>
        <dbReference type="SAM" id="Phobius"/>
    </source>
</evidence>
<keyword evidence="2" id="KW-1133">Transmembrane helix</keyword>
<feature type="region of interest" description="Disordered" evidence="1">
    <location>
        <begin position="44"/>
        <end position="73"/>
    </location>
</feature>
<feature type="transmembrane region" description="Helical" evidence="2">
    <location>
        <begin position="124"/>
        <end position="144"/>
    </location>
</feature>
<feature type="compositionally biased region" description="Acidic residues" evidence="1">
    <location>
        <begin position="48"/>
        <end position="59"/>
    </location>
</feature>